<protein>
    <submittedName>
        <fullName evidence="3">Uncharacterized protein</fullName>
    </submittedName>
</protein>
<feature type="compositionally biased region" description="Low complexity" evidence="2">
    <location>
        <begin position="459"/>
        <end position="473"/>
    </location>
</feature>
<feature type="region of interest" description="Disordered" evidence="2">
    <location>
        <begin position="445"/>
        <end position="485"/>
    </location>
</feature>
<feature type="compositionally biased region" description="Basic and acidic residues" evidence="2">
    <location>
        <begin position="57"/>
        <end position="67"/>
    </location>
</feature>
<organism evidence="3 4">
    <name type="scientific">Fasciola hepatica</name>
    <name type="common">Liver fluke</name>
    <dbReference type="NCBI Taxonomy" id="6192"/>
    <lineage>
        <taxon>Eukaryota</taxon>
        <taxon>Metazoa</taxon>
        <taxon>Spiralia</taxon>
        <taxon>Lophotrochozoa</taxon>
        <taxon>Platyhelminthes</taxon>
        <taxon>Trematoda</taxon>
        <taxon>Digenea</taxon>
        <taxon>Plagiorchiida</taxon>
        <taxon>Echinostomata</taxon>
        <taxon>Echinostomatoidea</taxon>
        <taxon>Fasciolidae</taxon>
        <taxon>Fasciola</taxon>
    </lineage>
</organism>
<feature type="compositionally biased region" description="Polar residues" evidence="2">
    <location>
        <begin position="641"/>
        <end position="652"/>
    </location>
</feature>
<keyword evidence="4" id="KW-1185">Reference proteome</keyword>
<proteinExistence type="predicted"/>
<dbReference type="Proteomes" id="UP000230066">
    <property type="component" value="Unassembled WGS sequence"/>
</dbReference>
<feature type="compositionally biased region" description="Basic and acidic residues" evidence="2">
    <location>
        <begin position="313"/>
        <end position="322"/>
    </location>
</feature>
<feature type="region of interest" description="Disordered" evidence="2">
    <location>
        <begin position="641"/>
        <end position="783"/>
    </location>
</feature>
<evidence type="ECO:0000256" key="1">
    <source>
        <dbReference type="SAM" id="Coils"/>
    </source>
</evidence>
<name>A0A4E0S3A5_FASHE</name>
<gene>
    <name evidence="3" type="ORF">D915_000606</name>
</gene>
<evidence type="ECO:0000256" key="2">
    <source>
        <dbReference type="SAM" id="MobiDB-lite"/>
    </source>
</evidence>
<feature type="region of interest" description="Disordered" evidence="2">
    <location>
        <begin position="383"/>
        <end position="422"/>
    </location>
</feature>
<feature type="compositionally biased region" description="Basic and acidic residues" evidence="2">
    <location>
        <begin position="735"/>
        <end position="746"/>
    </location>
</feature>
<feature type="compositionally biased region" description="Polar residues" evidence="2">
    <location>
        <begin position="268"/>
        <end position="282"/>
    </location>
</feature>
<feature type="compositionally biased region" description="Polar residues" evidence="2">
    <location>
        <begin position="325"/>
        <end position="351"/>
    </location>
</feature>
<feature type="compositionally biased region" description="Polar residues" evidence="2">
    <location>
        <begin position="34"/>
        <end position="49"/>
    </location>
</feature>
<feature type="region of interest" description="Disordered" evidence="2">
    <location>
        <begin position="234"/>
        <end position="368"/>
    </location>
</feature>
<dbReference type="EMBL" id="JXXN02000124">
    <property type="protein sequence ID" value="THD28542.1"/>
    <property type="molecule type" value="Genomic_DNA"/>
</dbReference>
<accession>A0A4E0S3A5</accession>
<reference evidence="3" key="1">
    <citation type="submission" date="2019-03" db="EMBL/GenBank/DDBJ databases">
        <title>Improved annotation for the trematode Fasciola hepatica.</title>
        <authorList>
            <person name="Choi Y.-J."/>
            <person name="Martin J."/>
            <person name="Mitreva M."/>
        </authorList>
    </citation>
    <scope>NUCLEOTIDE SEQUENCE [LARGE SCALE GENOMIC DNA]</scope>
</reference>
<feature type="compositionally biased region" description="Polar residues" evidence="2">
    <location>
        <begin position="720"/>
        <end position="734"/>
    </location>
</feature>
<feature type="compositionally biased region" description="Polar residues" evidence="2">
    <location>
        <begin position="302"/>
        <end position="312"/>
    </location>
</feature>
<evidence type="ECO:0000313" key="4">
    <source>
        <dbReference type="Proteomes" id="UP000230066"/>
    </source>
</evidence>
<feature type="region of interest" description="Disordered" evidence="2">
    <location>
        <begin position="20"/>
        <end position="120"/>
    </location>
</feature>
<comment type="caution">
    <text evidence="3">The sequence shown here is derived from an EMBL/GenBank/DDBJ whole genome shotgun (WGS) entry which is preliminary data.</text>
</comment>
<feature type="coiled-coil region" evidence="1">
    <location>
        <begin position="533"/>
        <end position="595"/>
    </location>
</feature>
<evidence type="ECO:0000313" key="3">
    <source>
        <dbReference type="EMBL" id="THD28542.1"/>
    </source>
</evidence>
<feature type="compositionally biased region" description="Basic and acidic residues" evidence="2">
    <location>
        <begin position="693"/>
        <end position="719"/>
    </location>
</feature>
<dbReference type="AlphaFoldDB" id="A0A4E0S3A5"/>
<feature type="compositionally biased region" description="Polar residues" evidence="2">
    <location>
        <begin position="747"/>
        <end position="783"/>
    </location>
</feature>
<feature type="compositionally biased region" description="Polar residues" evidence="2">
    <location>
        <begin position="383"/>
        <end position="399"/>
    </location>
</feature>
<keyword evidence="1" id="KW-0175">Coiled coil</keyword>
<feature type="compositionally biased region" description="Polar residues" evidence="2">
    <location>
        <begin position="243"/>
        <end position="259"/>
    </location>
</feature>
<feature type="compositionally biased region" description="Polar residues" evidence="2">
    <location>
        <begin position="68"/>
        <end position="101"/>
    </location>
</feature>
<sequence length="783" mass="87456">MYRSSAMDVYLGYTMSKYDSTHTQATDRRKHFASGNSNSKDISNGNRGTQAPAVRPKLFDKDGEWKPSRTSGNQGNNSDAPGSVQHTGSRTNGNPSTNNNPFYEDEVDDTNWSPEANPADQPHIREAINHELVDFLRSQIASLLDEKDKILLTLDDYREQLTIMNRERKESIPDTSSDLLALQTELSDARLREAELTVAFGELQHRIGEIDRMIESDPDMEAFFNAVTISPTTLSRQKPLERTPSSHASSPSTRPTRNVRSARESETHFSPSRRQQIYSNDYRSPKHLATNHSPTRTHRTGLRNTGQFSASRSNEHYGHGETDSDQCTSYPRSGLESPQSDSGCSLNSHTTSESRDANIDPNFDESEGRKISIYGKSGTIAVSVSRGSGGTTDSHTNGARGNEDTEDNDVDQGEHSGRPRGFISLIRRSRSTAAEHSFISGFHSEMHSPVGYEDSQSATSFTPTPTDTQPTIPNNESGQGETRTGDKFSRLRASFRQSFGFGPAKPDFRTEAFAARQGEARALLSLRETRMELLRVQSRCQTLQRHMERLEAINHSRMEELEAAVGSERELRHEIRNLQRRIFELEAEHREYKLSQRIKEMELVSKLAEANLRLSQVELNNQQAAVWSELSQAHEAASNLLTPAQSSSSVYSPTAAKGPISRESSCNRPSPTGGDWARPERSMNGNGVARSRPYFEHSMSRLDSVKRRMESENFAESERNTSYNDLSNSGAQTRTKGDSANRHSMADRTTSQRAMDQSLGSLSDLRLQTDSLMMSRTSLNQSR</sequence>